<dbReference type="FunFam" id="3.40.50.720:FF:000047">
    <property type="entry name" value="NADP-dependent L-serine/L-allo-threonine dehydrogenase"/>
    <property type="match status" value="1"/>
</dbReference>
<comment type="caution">
    <text evidence="4">The sequence shown here is derived from an EMBL/GenBank/DDBJ whole genome shotgun (WGS) entry which is preliminary data.</text>
</comment>
<organism evidence="4">
    <name type="scientific">Planktothricoides sp. SpSt-374</name>
    <dbReference type="NCBI Taxonomy" id="2282167"/>
    <lineage>
        <taxon>Bacteria</taxon>
        <taxon>Bacillati</taxon>
        <taxon>Cyanobacteriota</taxon>
        <taxon>Cyanophyceae</taxon>
        <taxon>Oscillatoriophycideae</taxon>
        <taxon>Oscillatoriales</taxon>
        <taxon>Oscillatoriaceae</taxon>
        <taxon>Planktothricoides</taxon>
    </lineage>
</organism>
<evidence type="ECO:0000313" key="4">
    <source>
        <dbReference type="EMBL" id="HGF99328.1"/>
    </source>
</evidence>
<dbReference type="Gene3D" id="3.40.50.720">
    <property type="entry name" value="NAD(P)-binding Rossmann-like Domain"/>
    <property type="match status" value="1"/>
</dbReference>
<protein>
    <submittedName>
        <fullName evidence="4">SDR family oxidoreductase</fullName>
    </submittedName>
</protein>
<dbReference type="Pfam" id="PF00106">
    <property type="entry name" value="adh_short"/>
    <property type="match status" value="1"/>
</dbReference>
<reference evidence="4" key="1">
    <citation type="journal article" date="2020" name="mSystems">
        <title>Genome- and Community-Level Interaction Insights into Carbon Utilization and Element Cycling Functions of Hydrothermarchaeota in Hydrothermal Sediment.</title>
        <authorList>
            <person name="Zhou Z."/>
            <person name="Liu Y."/>
            <person name="Xu W."/>
            <person name="Pan J."/>
            <person name="Luo Z.H."/>
            <person name="Li M."/>
        </authorList>
    </citation>
    <scope>NUCLEOTIDE SEQUENCE [LARGE SCALE GENOMIC DNA]</scope>
    <source>
        <strain evidence="4">SpSt-374</strain>
    </source>
</reference>
<dbReference type="PRINTS" id="PR00081">
    <property type="entry name" value="GDHRDH"/>
</dbReference>
<keyword evidence="2" id="KW-0560">Oxidoreductase</keyword>
<dbReference type="EMBL" id="DSPX01000011">
    <property type="protein sequence ID" value="HGF99328.1"/>
    <property type="molecule type" value="Genomic_DNA"/>
</dbReference>
<dbReference type="GO" id="GO:0016616">
    <property type="term" value="F:oxidoreductase activity, acting on the CH-OH group of donors, NAD or NADP as acceptor"/>
    <property type="evidence" value="ECO:0007669"/>
    <property type="project" value="UniProtKB-ARBA"/>
</dbReference>
<dbReference type="PANTHER" id="PTHR42901:SF1">
    <property type="entry name" value="ALCOHOL DEHYDROGENASE"/>
    <property type="match status" value="1"/>
</dbReference>
<dbReference type="AlphaFoldDB" id="A0A7C3ZT87"/>
<dbReference type="PANTHER" id="PTHR42901">
    <property type="entry name" value="ALCOHOL DEHYDROGENASE"/>
    <property type="match status" value="1"/>
</dbReference>
<evidence type="ECO:0000256" key="1">
    <source>
        <dbReference type="ARBA" id="ARBA00006484"/>
    </source>
</evidence>
<evidence type="ECO:0000256" key="2">
    <source>
        <dbReference type="ARBA" id="ARBA00023002"/>
    </source>
</evidence>
<proteinExistence type="inferred from homology"/>
<dbReference type="SUPFAM" id="SSF51735">
    <property type="entry name" value="NAD(P)-binding Rossmann-fold domains"/>
    <property type="match status" value="1"/>
</dbReference>
<dbReference type="PRINTS" id="PR00080">
    <property type="entry name" value="SDRFAMILY"/>
</dbReference>
<dbReference type="InterPro" id="IPR036291">
    <property type="entry name" value="NAD(P)-bd_dom_sf"/>
</dbReference>
<gene>
    <name evidence="4" type="ORF">ENR15_01290</name>
</gene>
<accession>A0A7C3ZT87</accession>
<dbReference type="InterPro" id="IPR002347">
    <property type="entry name" value="SDR_fam"/>
</dbReference>
<evidence type="ECO:0000256" key="3">
    <source>
        <dbReference type="RuleBase" id="RU000363"/>
    </source>
</evidence>
<dbReference type="CDD" id="cd05346">
    <property type="entry name" value="SDR_c5"/>
    <property type="match status" value="1"/>
</dbReference>
<comment type="similarity">
    <text evidence="1 3">Belongs to the short-chain dehydrogenases/reductases (SDR) family.</text>
</comment>
<sequence length="256" mass="27488">MISLKDKIALVTGASSGIGAATARAFAANGAKLILTARRQERLQQLAAELQEQFHTETLLLTFDVRARESVISELSNLPLAWQAVDILVNNAGLSRGLSKLHEGSIDDWEEMIDANVKGLLYVTRTIVPGMVARGQGHVVNIGSIAGRAAYPGGNVYCASKAAVRAISEGLKQDLLGTPVRVTDIQPGLVETEFSIVRFHGDEQRAGKVYENLTPLTAADVADVVLFVVTRPPHVNISELLLVPTDQATATLVHRH</sequence>
<name>A0A7C3ZT87_9CYAN</name>